<reference evidence="5" key="1">
    <citation type="journal article" date="2020" name="Fungal Divers.">
        <title>Resolving the Mortierellaceae phylogeny through synthesis of multi-gene phylogenetics and phylogenomics.</title>
        <authorList>
            <person name="Vandepol N."/>
            <person name="Liber J."/>
            <person name="Desiro A."/>
            <person name="Na H."/>
            <person name="Kennedy M."/>
            <person name="Barry K."/>
            <person name="Grigoriev I.V."/>
            <person name="Miller A.N."/>
            <person name="O'Donnell K."/>
            <person name="Stajich J.E."/>
            <person name="Bonito G."/>
        </authorList>
    </citation>
    <scope>NUCLEOTIDE SEQUENCE</scope>
    <source>
        <strain evidence="5">NVP60</strain>
    </source>
</reference>
<feature type="region of interest" description="Disordered" evidence="3">
    <location>
        <begin position="252"/>
        <end position="350"/>
    </location>
</feature>
<dbReference type="Pfam" id="PF14324">
    <property type="entry name" value="PINIT"/>
    <property type="match status" value="1"/>
</dbReference>
<feature type="compositionally biased region" description="Basic and acidic residues" evidence="3">
    <location>
        <begin position="655"/>
        <end position="666"/>
    </location>
</feature>
<proteinExistence type="inferred from homology"/>
<comment type="caution">
    <text evidence="5">The sequence shown here is derived from an EMBL/GenBank/DDBJ whole genome shotgun (WGS) entry which is preliminary data.</text>
</comment>
<dbReference type="InterPro" id="IPR023321">
    <property type="entry name" value="PINIT"/>
</dbReference>
<feature type="compositionally biased region" description="Basic residues" evidence="3">
    <location>
        <begin position="444"/>
        <end position="454"/>
    </location>
</feature>
<keyword evidence="6" id="KW-1185">Reference proteome</keyword>
<protein>
    <submittedName>
        <fullName evidence="5">SUMO ligase siz1</fullName>
    </submittedName>
</protein>
<sequence>MEDMLRQIRRDYHSDSELFFWEFIADFHREYRDPGIMSKWQYINAFIPAIPPLVESAPINIFQNAFTPVNPSYSPPQLHLQSVPVVDEAPSLRPRGVIDKPGTFTPADITRFCHLQESRTNHVELRYSNASKIFHASLHLVCPINAKAIVDTLIKDKFVSKEAIYQALEKKIKDDDIMELSSTLSLKCPVQQWICPVCNRNMDSWDEIIVDGYYMDILESTPKSLENVSVHPDGKWEIPPSVVPVEIDDSASVLTDSESSSSGSTSHGTDGGTIYVIDDDDDEDNQGGSNSSCGQDIHSATWTESSMDVRGSEVRGTGSRDSFKSPGRQETQTVKSFPLLTISPTPASTLSQHYESSTTFYSRSQRIPEKCQIMDLTLCPPDDVIDLTSDNEDKDENEEDGENEEEIVLHRRKRSFTQPNNSHHETNDITLASNNNGNTSRGLIKSRRVSHKRDKQWTERATNKPEPDNAHMEDESLPVEAISASGMRPKDPRRVVQEHTSHPYHTGDLQSTLPPLTPLTPALIPMTSHSPSTSDLTLLQFETAPYMNSSLDTIMEGPSGHSSEYGVSESAILSWPAYDPTFTSPYLSYSPGVFGQTNEGDDSCRLFTQAGSSSNYGGGEGAGLDGEGGGSEERPSKRPYTASVPSHLGSEQDESADRLRSALDHETSDRLKSVLKQYLTTPDIFL</sequence>
<dbReference type="GO" id="GO:0016874">
    <property type="term" value="F:ligase activity"/>
    <property type="evidence" value="ECO:0007669"/>
    <property type="project" value="UniProtKB-KW"/>
</dbReference>
<feature type="compositionally biased region" description="Basic and acidic residues" evidence="3">
    <location>
        <begin position="455"/>
        <end position="474"/>
    </location>
</feature>
<comment type="pathway">
    <text evidence="1">Protein modification; protein sumoylation.</text>
</comment>
<comment type="similarity">
    <text evidence="2">Belongs to the PIAS family.</text>
</comment>
<dbReference type="AlphaFoldDB" id="A0A9P6UTQ9"/>
<dbReference type="Proteomes" id="UP000823405">
    <property type="component" value="Unassembled WGS sequence"/>
</dbReference>
<dbReference type="Gene3D" id="3.30.40.10">
    <property type="entry name" value="Zinc/RING finger domain, C3HC4 (zinc finger)"/>
    <property type="match status" value="1"/>
</dbReference>
<feature type="compositionally biased region" description="Polar residues" evidence="3">
    <location>
        <begin position="428"/>
        <end position="441"/>
    </location>
</feature>
<dbReference type="InterPro" id="IPR013083">
    <property type="entry name" value="Znf_RING/FYVE/PHD"/>
</dbReference>
<evidence type="ECO:0000256" key="2">
    <source>
        <dbReference type="ARBA" id="ARBA00005383"/>
    </source>
</evidence>
<feature type="domain" description="PINIT" evidence="4">
    <location>
        <begin position="93"/>
        <end position="141"/>
    </location>
</feature>
<dbReference type="Gene3D" id="2.60.120.780">
    <property type="entry name" value="PINIT domain"/>
    <property type="match status" value="1"/>
</dbReference>
<dbReference type="OrthoDB" id="28127at2759"/>
<accession>A0A9P6UTQ9</accession>
<evidence type="ECO:0000256" key="1">
    <source>
        <dbReference type="ARBA" id="ARBA00004718"/>
    </source>
</evidence>
<feature type="compositionally biased region" description="Acidic residues" evidence="3">
    <location>
        <begin position="383"/>
        <end position="406"/>
    </location>
</feature>
<keyword evidence="5" id="KW-0436">Ligase</keyword>
<evidence type="ECO:0000259" key="4">
    <source>
        <dbReference type="Pfam" id="PF14324"/>
    </source>
</evidence>
<gene>
    <name evidence="5" type="primary">SIZ1_1</name>
    <name evidence="5" type="ORF">BGZ97_000157</name>
</gene>
<evidence type="ECO:0000313" key="6">
    <source>
        <dbReference type="Proteomes" id="UP000823405"/>
    </source>
</evidence>
<feature type="region of interest" description="Disordered" evidence="3">
    <location>
        <begin position="382"/>
        <end position="474"/>
    </location>
</feature>
<feature type="compositionally biased region" description="Polar residues" evidence="3">
    <location>
        <begin position="286"/>
        <end position="306"/>
    </location>
</feature>
<evidence type="ECO:0000313" key="5">
    <source>
        <dbReference type="EMBL" id="KAG0320445.1"/>
    </source>
</evidence>
<evidence type="ECO:0000256" key="3">
    <source>
        <dbReference type="SAM" id="MobiDB-lite"/>
    </source>
</evidence>
<feature type="region of interest" description="Disordered" evidence="3">
    <location>
        <begin position="604"/>
        <end position="666"/>
    </location>
</feature>
<feature type="compositionally biased region" description="Gly residues" evidence="3">
    <location>
        <begin position="616"/>
        <end position="629"/>
    </location>
</feature>
<name>A0A9P6UTQ9_9FUNG</name>
<dbReference type="EMBL" id="JAAAIN010000102">
    <property type="protein sequence ID" value="KAG0320445.1"/>
    <property type="molecule type" value="Genomic_DNA"/>
</dbReference>
<dbReference type="InterPro" id="IPR038654">
    <property type="entry name" value="PINIT_sf"/>
</dbReference>
<organism evidence="5 6">
    <name type="scientific">Linnemannia gamsii</name>
    <dbReference type="NCBI Taxonomy" id="64522"/>
    <lineage>
        <taxon>Eukaryota</taxon>
        <taxon>Fungi</taxon>
        <taxon>Fungi incertae sedis</taxon>
        <taxon>Mucoromycota</taxon>
        <taxon>Mortierellomycotina</taxon>
        <taxon>Mortierellomycetes</taxon>
        <taxon>Mortierellales</taxon>
        <taxon>Mortierellaceae</taxon>
        <taxon>Linnemannia</taxon>
    </lineage>
</organism>
<feature type="compositionally biased region" description="Low complexity" evidence="3">
    <location>
        <begin position="252"/>
        <end position="268"/>
    </location>
</feature>